<evidence type="ECO:0000313" key="3">
    <source>
        <dbReference type="EMBL" id="VFT96201.1"/>
    </source>
</evidence>
<organism evidence="3 4">
    <name type="scientific">Aphanomyces stellatus</name>
    <dbReference type="NCBI Taxonomy" id="120398"/>
    <lineage>
        <taxon>Eukaryota</taxon>
        <taxon>Sar</taxon>
        <taxon>Stramenopiles</taxon>
        <taxon>Oomycota</taxon>
        <taxon>Saprolegniomycetes</taxon>
        <taxon>Saprolegniales</taxon>
        <taxon>Verrucalvaceae</taxon>
        <taxon>Aphanomyces</taxon>
    </lineage>
</organism>
<dbReference type="EMBL" id="VJMH01006531">
    <property type="protein sequence ID" value="KAF0689014.1"/>
    <property type="molecule type" value="Genomic_DNA"/>
</dbReference>
<name>A0A485LDB1_9STRA</name>
<dbReference type="AlphaFoldDB" id="A0A485LDB1"/>
<feature type="transmembrane region" description="Helical" evidence="1">
    <location>
        <begin position="126"/>
        <end position="145"/>
    </location>
</feature>
<keyword evidence="1" id="KW-0812">Transmembrane</keyword>
<proteinExistence type="predicted"/>
<reference evidence="2" key="2">
    <citation type="submission" date="2019-06" db="EMBL/GenBank/DDBJ databases">
        <title>Genomics analysis of Aphanomyces spp. identifies a new class of oomycete effector associated with host adaptation.</title>
        <authorList>
            <person name="Gaulin E."/>
        </authorList>
    </citation>
    <scope>NUCLEOTIDE SEQUENCE</scope>
    <source>
        <strain evidence="2">CBS 578.67</strain>
    </source>
</reference>
<feature type="transmembrane region" description="Helical" evidence="1">
    <location>
        <begin position="41"/>
        <end position="61"/>
    </location>
</feature>
<dbReference type="OrthoDB" id="10447787at2759"/>
<dbReference type="EMBL" id="CAADRA010006552">
    <property type="protein sequence ID" value="VFT96201.1"/>
    <property type="molecule type" value="Genomic_DNA"/>
</dbReference>
<evidence type="ECO:0000256" key="1">
    <source>
        <dbReference type="SAM" id="Phobius"/>
    </source>
</evidence>
<evidence type="ECO:0000313" key="2">
    <source>
        <dbReference type="EMBL" id="KAF0689014.1"/>
    </source>
</evidence>
<reference evidence="3 4" key="1">
    <citation type="submission" date="2019-03" db="EMBL/GenBank/DDBJ databases">
        <authorList>
            <person name="Gaulin E."/>
            <person name="Dumas B."/>
        </authorList>
    </citation>
    <scope>NUCLEOTIDE SEQUENCE [LARGE SCALE GENOMIC DNA]</scope>
    <source>
        <strain evidence="3">CBS 568.67</strain>
    </source>
</reference>
<keyword evidence="4" id="KW-1185">Reference proteome</keyword>
<gene>
    <name evidence="3" type="primary">Aste57867_19490</name>
    <name evidence="2" type="ORF">As57867_019426</name>
    <name evidence="3" type="ORF">ASTE57867_19490</name>
</gene>
<accession>A0A485LDB1</accession>
<keyword evidence="1" id="KW-0472">Membrane</keyword>
<feature type="transmembrane region" description="Helical" evidence="1">
    <location>
        <begin position="68"/>
        <end position="87"/>
    </location>
</feature>
<evidence type="ECO:0000313" key="4">
    <source>
        <dbReference type="Proteomes" id="UP000332933"/>
    </source>
</evidence>
<protein>
    <submittedName>
        <fullName evidence="3">Aste57867_19490 protein</fullName>
    </submittedName>
</protein>
<sequence>MDTAAASIASTTILILAFDWIPTPLNRNILHSSPRDRLPSTLIHGTIGFLFAACLSFHLHWAAIFSTVWYAIVLVAALFNWWLPYVFGIHRGEITVQAYVAEYSDNLTLLAPLHKDHVIVPDVQHSLIHIAVVVSLVTSVAAIIAS</sequence>
<dbReference type="Proteomes" id="UP000332933">
    <property type="component" value="Unassembled WGS sequence"/>
</dbReference>
<keyword evidence="1" id="KW-1133">Transmembrane helix</keyword>